<evidence type="ECO:0000256" key="2">
    <source>
        <dbReference type="ARBA" id="ARBA00023015"/>
    </source>
</evidence>
<protein>
    <recommendedName>
        <fullName evidence="7">WRKY domain-containing protein</fullName>
    </recommendedName>
</protein>
<keyword evidence="3" id="KW-0238">DNA-binding</keyword>
<organism evidence="8 9">
    <name type="scientific">Salix udensis</name>
    <dbReference type="NCBI Taxonomy" id="889485"/>
    <lineage>
        <taxon>Eukaryota</taxon>
        <taxon>Viridiplantae</taxon>
        <taxon>Streptophyta</taxon>
        <taxon>Embryophyta</taxon>
        <taxon>Tracheophyta</taxon>
        <taxon>Spermatophyta</taxon>
        <taxon>Magnoliopsida</taxon>
        <taxon>eudicotyledons</taxon>
        <taxon>Gunneridae</taxon>
        <taxon>Pentapetalae</taxon>
        <taxon>rosids</taxon>
        <taxon>fabids</taxon>
        <taxon>Malpighiales</taxon>
        <taxon>Salicaceae</taxon>
        <taxon>Saliceae</taxon>
        <taxon>Salix</taxon>
    </lineage>
</organism>
<evidence type="ECO:0000256" key="6">
    <source>
        <dbReference type="SAM" id="MobiDB-lite"/>
    </source>
</evidence>
<keyword evidence="5" id="KW-0539">Nucleus</keyword>
<dbReference type="GO" id="GO:0003700">
    <property type="term" value="F:DNA-binding transcription factor activity"/>
    <property type="evidence" value="ECO:0007669"/>
    <property type="project" value="InterPro"/>
</dbReference>
<name>A0AAD6KY19_9ROSI</name>
<sequence length="147" mass="16650">MSEASPTCRETSISLASTASCPLDSPSKPVYTIEIHPMETHEEVDKEEQDTGRGGQRLVLPEDGHEWKKYGQKFIKNIGKIRSYFRCQKNNCVAKKRVEWSSPDNLRIEYKGSHSHVSSTQGTSQYNLYTQVFGDDQPASRTHDQDA</sequence>
<feature type="domain" description="WRKY" evidence="7">
    <location>
        <begin position="56"/>
        <end position="119"/>
    </location>
</feature>
<keyword evidence="9" id="KW-1185">Reference proteome</keyword>
<evidence type="ECO:0000256" key="1">
    <source>
        <dbReference type="ARBA" id="ARBA00004123"/>
    </source>
</evidence>
<dbReference type="GO" id="GO:0043565">
    <property type="term" value="F:sequence-specific DNA binding"/>
    <property type="evidence" value="ECO:0007669"/>
    <property type="project" value="InterPro"/>
</dbReference>
<dbReference type="PROSITE" id="PS50811">
    <property type="entry name" value="WRKY"/>
    <property type="match status" value="1"/>
</dbReference>
<dbReference type="AlphaFoldDB" id="A0AAD6KY19"/>
<dbReference type="Gene3D" id="2.20.25.80">
    <property type="entry name" value="WRKY domain"/>
    <property type="match status" value="1"/>
</dbReference>
<evidence type="ECO:0000256" key="5">
    <source>
        <dbReference type="ARBA" id="ARBA00023242"/>
    </source>
</evidence>
<dbReference type="PANTHER" id="PTHR31221:SF261">
    <property type="entry name" value="OS03G0657400 PROTEIN"/>
    <property type="match status" value="1"/>
</dbReference>
<comment type="subcellular location">
    <subcellularLocation>
        <location evidence="1">Nucleus</location>
    </subcellularLocation>
</comment>
<dbReference type="Proteomes" id="UP001162972">
    <property type="component" value="Chromosome 10"/>
</dbReference>
<gene>
    <name evidence="8" type="ORF">OIU84_018315</name>
</gene>
<evidence type="ECO:0000256" key="3">
    <source>
        <dbReference type="ARBA" id="ARBA00023125"/>
    </source>
</evidence>
<keyword evidence="2" id="KW-0805">Transcription regulation</keyword>
<proteinExistence type="predicted"/>
<dbReference type="PANTHER" id="PTHR31221">
    <property type="entry name" value="WRKY TRANSCRIPTION FACTOR PROTEIN 1-RELATED"/>
    <property type="match status" value="1"/>
</dbReference>
<reference evidence="8 9" key="1">
    <citation type="journal article" date="2023" name="Int. J. Mol. Sci.">
        <title>De Novo Assembly and Annotation of 11 Diverse Shrub Willow (Salix) Genomes Reveals Novel Gene Organization in Sex-Linked Regions.</title>
        <authorList>
            <person name="Hyden B."/>
            <person name="Feng K."/>
            <person name="Yates T.B."/>
            <person name="Jawdy S."/>
            <person name="Cereghino C."/>
            <person name="Smart L.B."/>
            <person name="Muchero W."/>
        </authorList>
    </citation>
    <scope>NUCLEOTIDE SEQUENCE [LARGE SCALE GENOMIC DNA]</scope>
    <source>
        <tissue evidence="8">Shoot tip</tissue>
    </source>
</reference>
<dbReference type="SUPFAM" id="SSF118290">
    <property type="entry name" value="WRKY DNA-binding domain"/>
    <property type="match status" value="1"/>
</dbReference>
<dbReference type="SMART" id="SM00774">
    <property type="entry name" value="WRKY"/>
    <property type="match status" value="1"/>
</dbReference>
<evidence type="ECO:0000256" key="4">
    <source>
        <dbReference type="ARBA" id="ARBA00023163"/>
    </source>
</evidence>
<dbReference type="InterPro" id="IPR036576">
    <property type="entry name" value="WRKY_dom_sf"/>
</dbReference>
<evidence type="ECO:0000313" key="8">
    <source>
        <dbReference type="EMBL" id="KAJ6430774.1"/>
    </source>
</evidence>
<accession>A0AAD6KY19</accession>
<dbReference type="InterPro" id="IPR044810">
    <property type="entry name" value="WRKY_plant"/>
</dbReference>
<keyword evidence="4" id="KW-0804">Transcription</keyword>
<evidence type="ECO:0000313" key="9">
    <source>
        <dbReference type="Proteomes" id="UP001162972"/>
    </source>
</evidence>
<dbReference type="InterPro" id="IPR003657">
    <property type="entry name" value="WRKY_dom"/>
</dbReference>
<dbReference type="GO" id="GO:0005634">
    <property type="term" value="C:nucleus"/>
    <property type="evidence" value="ECO:0007669"/>
    <property type="project" value="UniProtKB-SubCell"/>
</dbReference>
<evidence type="ECO:0000259" key="7">
    <source>
        <dbReference type="PROSITE" id="PS50811"/>
    </source>
</evidence>
<comment type="caution">
    <text evidence="8">The sequence shown here is derived from an EMBL/GenBank/DDBJ whole genome shotgun (WGS) entry which is preliminary data.</text>
</comment>
<feature type="region of interest" description="Disordered" evidence="6">
    <location>
        <begin position="37"/>
        <end position="60"/>
    </location>
</feature>
<dbReference type="Pfam" id="PF03106">
    <property type="entry name" value="WRKY"/>
    <property type="match status" value="1"/>
</dbReference>
<dbReference type="EMBL" id="JAPFFJ010000003">
    <property type="protein sequence ID" value="KAJ6430774.1"/>
    <property type="molecule type" value="Genomic_DNA"/>
</dbReference>